<feature type="compositionally biased region" description="Acidic residues" evidence="8">
    <location>
        <begin position="316"/>
        <end position="331"/>
    </location>
</feature>
<reference evidence="9" key="1">
    <citation type="submission" date="2020-05" db="UniProtKB">
        <authorList>
            <consortium name="EnsemblMetazoa"/>
        </authorList>
    </citation>
    <scope>IDENTIFICATION</scope>
    <source>
        <strain evidence="9">USDA</strain>
    </source>
</reference>
<evidence type="ECO:0000313" key="9">
    <source>
        <dbReference type="EnsemblMetazoa" id="SCAU013330-PA"/>
    </source>
</evidence>
<feature type="region of interest" description="Disordered" evidence="8">
    <location>
        <begin position="455"/>
        <end position="478"/>
    </location>
</feature>
<dbReference type="EnsemblMetazoa" id="SCAU013330-RA">
    <property type="protein sequence ID" value="SCAU013330-PA"/>
    <property type="gene ID" value="SCAU013330"/>
</dbReference>
<evidence type="ECO:0000256" key="5">
    <source>
        <dbReference type="ARBA" id="ARBA00023274"/>
    </source>
</evidence>
<evidence type="ECO:0000256" key="3">
    <source>
        <dbReference type="ARBA" id="ARBA00022552"/>
    </source>
</evidence>
<evidence type="ECO:0000313" key="10">
    <source>
        <dbReference type="Proteomes" id="UP000095300"/>
    </source>
</evidence>
<feature type="compositionally biased region" description="Basic and acidic residues" evidence="8">
    <location>
        <begin position="257"/>
        <end position="269"/>
    </location>
</feature>
<dbReference type="VEuPathDB" id="VectorBase:SCAU013330"/>
<dbReference type="GO" id="GO:0034457">
    <property type="term" value="C:Mpp10 complex"/>
    <property type="evidence" value="ECO:0007669"/>
    <property type="project" value="UniProtKB-UniRule"/>
</dbReference>
<dbReference type="GO" id="GO:0005732">
    <property type="term" value="C:sno(s)RNA-containing ribonucleoprotein complex"/>
    <property type="evidence" value="ECO:0007669"/>
    <property type="project" value="UniProtKB-UniRule"/>
</dbReference>
<organism evidence="9 10">
    <name type="scientific">Stomoxys calcitrans</name>
    <name type="common">Stable fly</name>
    <name type="synonym">Conops calcitrans</name>
    <dbReference type="NCBI Taxonomy" id="35570"/>
    <lineage>
        <taxon>Eukaryota</taxon>
        <taxon>Metazoa</taxon>
        <taxon>Ecdysozoa</taxon>
        <taxon>Arthropoda</taxon>
        <taxon>Hexapoda</taxon>
        <taxon>Insecta</taxon>
        <taxon>Pterygota</taxon>
        <taxon>Neoptera</taxon>
        <taxon>Endopterygota</taxon>
        <taxon>Diptera</taxon>
        <taxon>Brachycera</taxon>
        <taxon>Muscomorpha</taxon>
        <taxon>Muscoidea</taxon>
        <taxon>Muscidae</taxon>
        <taxon>Stomoxys</taxon>
    </lineage>
</organism>
<gene>
    <name evidence="9" type="primary">106088567</name>
</gene>
<evidence type="ECO:0000256" key="8">
    <source>
        <dbReference type="SAM" id="MobiDB-lite"/>
    </source>
</evidence>
<dbReference type="Pfam" id="PF04006">
    <property type="entry name" value="Mpp10"/>
    <property type="match status" value="1"/>
</dbReference>
<name>A0A1I8Q2S1_STOCA</name>
<dbReference type="KEGG" id="scac:106088567"/>
<feature type="compositionally biased region" description="Basic and acidic residues" evidence="8">
    <location>
        <begin position="301"/>
        <end position="312"/>
    </location>
</feature>
<feature type="compositionally biased region" description="Acidic residues" evidence="8">
    <location>
        <begin position="215"/>
        <end position="237"/>
    </location>
</feature>
<comment type="subcellular location">
    <subcellularLocation>
        <location evidence="1 7">Nucleus</location>
        <location evidence="1 7">Nucleolus</location>
    </subcellularLocation>
</comment>
<dbReference type="OrthoDB" id="445326at2759"/>
<proteinExistence type="inferred from homology"/>
<keyword evidence="2 7" id="KW-0690">Ribosome biogenesis</keyword>
<evidence type="ECO:0000256" key="4">
    <source>
        <dbReference type="ARBA" id="ARBA00023242"/>
    </source>
</evidence>
<keyword evidence="4 7" id="KW-0539">Nucleus</keyword>
<dbReference type="InterPro" id="IPR012173">
    <property type="entry name" value="Mpp10"/>
</dbReference>
<accession>A0A1I8Q2S1</accession>
<dbReference type="GO" id="GO:0006364">
    <property type="term" value="P:rRNA processing"/>
    <property type="evidence" value="ECO:0007669"/>
    <property type="project" value="UniProtKB-KW"/>
</dbReference>
<feature type="compositionally biased region" description="Basic and acidic residues" evidence="8">
    <location>
        <begin position="332"/>
        <end position="346"/>
    </location>
</feature>
<feature type="compositionally biased region" description="Basic and acidic residues" evidence="8">
    <location>
        <begin position="543"/>
        <end position="559"/>
    </location>
</feature>
<evidence type="ECO:0000256" key="1">
    <source>
        <dbReference type="ARBA" id="ARBA00004604"/>
    </source>
</evidence>
<dbReference type="AlphaFoldDB" id="A0A1I8Q2S1"/>
<dbReference type="PANTHER" id="PTHR17039">
    <property type="entry name" value="U3 SMALL NUCLEOLAR RIBONUCLEOPROTEIN PROTEIN MPP10"/>
    <property type="match status" value="1"/>
</dbReference>
<dbReference type="Proteomes" id="UP000095300">
    <property type="component" value="Unassembled WGS sequence"/>
</dbReference>
<feature type="region of interest" description="Disordered" evidence="8">
    <location>
        <begin position="200"/>
        <end position="346"/>
    </location>
</feature>
<dbReference type="GO" id="GO:0032040">
    <property type="term" value="C:small-subunit processome"/>
    <property type="evidence" value="ECO:0007669"/>
    <property type="project" value="TreeGrafter"/>
</dbReference>
<feature type="compositionally biased region" description="Acidic residues" evidence="8">
    <location>
        <begin position="126"/>
        <end position="167"/>
    </location>
</feature>
<sequence>MKTKKNYKTMPPVKQELKIEDKLQEISQGLLKLTAEPDKFLIAQPEKTQDIQQMLQKLYGIAIESDFDNNTNLEILPELVVEDMDEEQIWQQLELRNGAVFEEMIKTTANLMALREQKLEVHLKEEEDEEAEEEEQEEDSNDEMDQDIEESGAENEVLEESEDEDLFEAQKKPKKKSKRSSVVDDKFFKLDEMEAFLEAEEAKDARKAKGKLLATDDDGIDYFDEDLGDDESEDEESNPNYKDFFDDDVEEEEGKAEEEYARTSKEGKKDNKKKQQKDHFEDEEEEEEEEDDEEYAENEADENHMDSDDVKQVAENSDEHDSEDSDEDTKDEEPKSSFEVRQSRLEQRIRDYEDEVLGEKPWQLKGEVQATNRPQNSLLEEVLEFESTVRPAPVITEETTRSLEDIIKQRIKDKAWDDVERTVKPTHTPQEYRKQLVLDQEKSKESLAHIYEKEYQRELDKLNPNKDANEAEEPKEHKEIRSLMRDLFIKLDALSNFHFTPKPVAPEPKIITNTPAVAMEEVAPVAVSDAKLLAPEEVFRGPKHELVGKSERTKTDKNRAIRKKKSKQRAIHSALEAKDLQKQKMGIPLTKKEESAKLMKKLTKQRNVEKVTASNDQGALKSSKAFFNKLQDQTTSNNSSSTTKINKRKQQEAKSLSAKKLKL</sequence>
<comment type="function">
    <text evidence="7">Involved in nucleolar processing of pre-18S ribosomal RNA.</text>
</comment>
<keyword evidence="5 7" id="KW-0687">Ribonucleoprotein</keyword>
<feature type="compositionally biased region" description="Acidic residues" evidence="8">
    <location>
        <begin position="245"/>
        <end position="256"/>
    </location>
</feature>
<feature type="compositionally biased region" description="Acidic residues" evidence="8">
    <location>
        <begin position="281"/>
        <end position="300"/>
    </location>
</feature>
<feature type="compositionally biased region" description="Low complexity" evidence="8">
    <location>
        <begin position="634"/>
        <end position="643"/>
    </location>
</feature>
<dbReference type="PANTHER" id="PTHR17039:SF0">
    <property type="entry name" value="U3 SMALL NUCLEOLAR RIBONUCLEOPROTEIN PROTEIN MPP10"/>
    <property type="match status" value="1"/>
</dbReference>
<feature type="region of interest" description="Disordered" evidence="8">
    <location>
        <begin position="123"/>
        <end position="182"/>
    </location>
</feature>
<dbReference type="PIRSF" id="PIRSF017300">
    <property type="entry name" value="snoRNP_Mpp10"/>
    <property type="match status" value="1"/>
</dbReference>
<feature type="region of interest" description="Disordered" evidence="8">
    <location>
        <begin position="543"/>
        <end position="663"/>
    </location>
</feature>
<dbReference type="STRING" id="35570.A0A1I8Q2S1"/>
<evidence type="ECO:0000256" key="2">
    <source>
        <dbReference type="ARBA" id="ARBA00022517"/>
    </source>
</evidence>
<keyword evidence="3 7" id="KW-0698">rRNA processing</keyword>
<evidence type="ECO:0000256" key="6">
    <source>
        <dbReference type="ARBA" id="ARBA00029455"/>
    </source>
</evidence>
<evidence type="ECO:0000256" key="7">
    <source>
        <dbReference type="PIRNR" id="PIRNR017300"/>
    </source>
</evidence>
<comment type="similarity">
    <text evidence="6 7">Belongs to the MPP10 family.</text>
</comment>
<keyword evidence="10" id="KW-1185">Reference proteome</keyword>
<protein>
    <recommendedName>
        <fullName evidence="7">U3 small nucleolar ribonucleoprotein protein MPP10</fullName>
    </recommendedName>
</protein>
<feature type="compositionally biased region" description="Basic residues" evidence="8">
    <location>
        <begin position="560"/>
        <end position="570"/>
    </location>
</feature>